<keyword evidence="2" id="KW-1185">Reference proteome</keyword>
<name>A0A9N7Y8F9_PLEPL</name>
<dbReference type="EMBL" id="CADEAL010000213">
    <property type="protein sequence ID" value="CAB1416508.1"/>
    <property type="molecule type" value="Genomic_DNA"/>
</dbReference>
<sequence>MKAQFDHSLLATSATATERERAWRRKTPITASKATAVASKQQGCAASEQAQYGNVVKWPTGMSSRIGGYRLAGCRISGLRNRKLTQPFGCSPNWLCAVDRMLTEPIAKTGSASSPLSKADIRLAVTSVHYQDSASVRSKATVATLKWQVKRQVLHTWCRAI</sequence>
<gene>
    <name evidence="1" type="ORF">PLEPLA_LOCUS4299</name>
</gene>
<evidence type="ECO:0000313" key="2">
    <source>
        <dbReference type="Proteomes" id="UP001153269"/>
    </source>
</evidence>
<reference evidence="1" key="1">
    <citation type="submission" date="2020-03" db="EMBL/GenBank/DDBJ databases">
        <authorList>
            <person name="Weist P."/>
        </authorList>
    </citation>
    <scope>NUCLEOTIDE SEQUENCE</scope>
</reference>
<protein>
    <submittedName>
        <fullName evidence="1">Uncharacterized protein</fullName>
    </submittedName>
</protein>
<accession>A0A9N7Y8F9</accession>
<organism evidence="1 2">
    <name type="scientific">Pleuronectes platessa</name>
    <name type="common">European plaice</name>
    <dbReference type="NCBI Taxonomy" id="8262"/>
    <lineage>
        <taxon>Eukaryota</taxon>
        <taxon>Metazoa</taxon>
        <taxon>Chordata</taxon>
        <taxon>Craniata</taxon>
        <taxon>Vertebrata</taxon>
        <taxon>Euteleostomi</taxon>
        <taxon>Actinopterygii</taxon>
        <taxon>Neopterygii</taxon>
        <taxon>Teleostei</taxon>
        <taxon>Neoteleostei</taxon>
        <taxon>Acanthomorphata</taxon>
        <taxon>Carangaria</taxon>
        <taxon>Pleuronectiformes</taxon>
        <taxon>Pleuronectoidei</taxon>
        <taxon>Pleuronectidae</taxon>
        <taxon>Pleuronectes</taxon>
    </lineage>
</organism>
<comment type="caution">
    <text evidence="1">The sequence shown here is derived from an EMBL/GenBank/DDBJ whole genome shotgun (WGS) entry which is preliminary data.</text>
</comment>
<proteinExistence type="predicted"/>
<evidence type="ECO:0000313" key="1">
    <source>
        <dbReference type="EMBL" id="CAB1416508.1"/>
    </source>
</evidence>
<dbReference type="AlphaFoldDB" id="A0A9N7Y8F9"/>
<dbReference type="Proteomes" id="UP001153269">
    <property type="component" value="Unassembled WGS sequence"/>
</dbReference>